<sequence>MSSPPAHQPTAEQQPEDPDLEASESTLKPAVAAPPKQRRRPALIGLGVALVALGGLGAAWLATSVSDSVSVIAMSTDVPRGQVIERADLTTADINTDPSLEPVRAGRIDEIVGQHATSDLSSGSLLTLDAVADTVRPGDGEALVGVAVTAAQLPAEPLRPGDSVRIVDTPNPQDDPPSDTPNSIEAVVVRSTVDQESGQRVVDVVVPEGDAASLAARVATGRITIVLMSRTEGE</sequence>
<protein>
    <submittedName>
        <fullName evidence="4">SAF domain-containing protein</fullName>
    </submittedName>
</protein>
<feature type="region of interest" description="Disordered" evidence="1">
    <location>
        <begin position="157"/>
        <end position="182"/>
    </location>
</feature>
<evidence type="ECO:0000313" key="5">
    <source>
        <dbReference type="Proteomes" id="UP000243528"/>
    </source>
</evidence>
<accession>A0A2P8DVY2</accession>
<keyword evidence="2" id="KW-1133">Transmembrane helix</keyword>
<dbReference type="OrthoDB" id="3638307at2"/>
<comment type="caution">
    <text evidence="4">The sequence shown here is derived from an EMBL/GenBank/DDBJ whole genome shotgun (WGS) entry which is preliminary data.</text>
</comment>
<dbReference type="Pfam" id="PF08666">
    <property type="entry name" value="SAF"/>
    <property type="match status" value="1"/>
</dbReference>
<feature type="compositionally biased region" description="Polar residues" evidence="1">
    <location>
        <begin position="1"/>
        <end position="13"/>
    </location>
</feature>
<evidence type="ECO:0000256" key="1">
    <source>
        <dbReference type="SAM" id="MobiDB-lite"/>
    </source>
</evidence>
<dbReference type="InterPro" id="IPR013974">
    <property type="entry name" value="SAF"/>
</dbReference>
<evidence type="ECO:0000256" key="2">
    <source>
        <dbReference type="SAM" id="Phobius"/>
    </source>
</evidence>
<dbReference type="AlphaFoldDB" id="A0A2P8DVY2"/>
<keyword evidence="5" id="KW-1185">Reference proteome</keyword>
<evidence type="ECO:0000259" key="3">
    <source>
        <dbReference type="SMART" id="SM00858"/>
    </source>
</evidence>
<dbReference type="EMBL" id="PYGE01000014">
    <property type="protein sequence ID" value="PSL01376.1"/>
    <property type="molecule type" value="Genomic_DNA"/>
</dbReference>
<feature type="transmembrane region" description="Helical" evidence="2">
    <location>
        <begin position="42"/>
        <end position="62"/>
    </location>
</feature>
<dbReference type="RefSeq" id="WP_106538612.1">
    <property type="nucleotide sequence ID" value="NZ_ML142899.1"/>
</dbReference>
<feature type="region of interest" description="Disordered" evidence="1">
    <location>
        <begin position="1"/>
        <end position="36"/>
    </location>
</feature>
<gene>
    <name evidence="4" type="ORF">CLV30_114106</name>
</gene>
<evidence type="ECO:0000313" key="4">
    <source>
        <dbReference type="EMBL" id="PSL01376.1"/>
    </source>
</evidence>
<dbReference type="Proteomes" id="UP000243528">
    <property type="component" value="Unassembled WGS sequence"/>
</dbReference>
<keyword evidence="2" id="KW-0812">Transmembrane</keyword>
<proteinExistence type="predicted"/>
<reference evidence="4 5" key="1">
    <citation type="submission" date="2018-03" db="EMBL/GenBank/DDBJ databases">
        <title>Genomic Encyclopedia of Archaeal and Bacterial Type Strains, Phase II (KMG-II): from individual species to whole genera.</title>
        <authorList>
            <person name="Goeker M."/>
        </authorList>
    </citation>
    <scope>NUCLEOTIDE SEQUENCE [LARGE SCALE GENOMIC DNA]</scope>
    <source>
        <strain evidence="4 5">DSM 45211</strain>
    </source>
</reference>
<feature type="domain" description="SAF" evidence="3">
    <location>
        <begin position="69"/>
        <end position="132"/>
    </location>
</feature>
<dbReference type="CDD" id="cd11614">
    <property type="entry name" value="SAF_CpaB_FlgA_like"/>
    <property type="match status" value="1"/>
</dbReference>
<name>A0A2P8DVY2_9ACTN</name>
<dbReference type="SMART" id="SM00858">
    <property type="entry name" value="SAF"/>
    <property type="match status" value="1"/>
</dbReference>
<keyword evidence="2" id="KW-0472">Membrane</keyword>
<organism evidence="4 5">
    <name type="scientific">Haloactinopolyspora alba</name>
    <dbReference type="NCBI Taxonomy" id="648780"/>
    <lineage>
        <taxon>Bacteria</taxon>
        <taxon>Bacillati</taxon>
        <taxon>Actinomycetota</taxon>
        <taxon>Actinomycetes</taxon>
        <taxon>Jiangellales</taxon>
        <taxon>Jiangellaceae</taxon>
        <taxon>Haloactinopolyspora</taxon>
    </lineage>
</organism>